<reference evidence="1" key="2">
    <citation type="submission" date="2020-09" db="EMBL/GenBank/DDBJ databases">
        <authorList>
            <person name="Sun Q."/>
            <person name="Zhou Y."/>
        </authorList>
    </citation>
    <scope>NUCLEOTIDE SEQUENCE</scope>
    <source>
        <strain evidence="1">CGMCC 1.15758</strain>
    </source>
</reference>
<protein>
    <submittedName>
        <fullName evidence="1">Uncharacterized protein</fullName>
    </submittedName>
</protein>
<organism evidence="1 2">
    <name type="scientific">Cysteiniphilum litorale</name>
    <dbReference type="NCBI Taxonomy" id="2056700"/>
    <lineage>
        <taxon>Bacteria</taxon>
        <taxon>Pseudomonadati</taxon>
        <taxon>Pseudomonadota</taxon>
        <taxon>Gammaproteobacteria</taxon>
        <taxon>Thiotrichales</taxon>
        <taxon>Fastidiosibacteraceae</taxon>
        <taxon>Cysteiniphilum</taxon>
    </lineage>
</organism>
<evidence type="ECO:0000313" key="1">
    <source>
        <dbReference type="EMBL" id="GGF96893.1"/>
    </source>
</evidence>
<keyword evidence="2" id="KW-1185">Reference proteome</keyword>
<accession>A0A8J3E8P0</accession>
<name>A0A8J3E8P0_9GAMM</name>
<reference evidence="1" key="1">
    <citation type="journal article" date="2014" name="Int. J. Syst. Evol. Microbiol.">
        <title>Complete genome sequence of Corynebacterium casei LMG S-19264T (=DSM 44701T), isolated from a smear-ripened cheese.</title>
        <authorList>
            <consortium name="US DOE Joint Genome Institute (JGI-PGF)"/>
            <person name="Walter F."/>
            <person name="Albersmeier A."/>
            <person name="Kalinowski J."/>
            <person name="Ruckert C."/>
        </authorList>
    </citation>
    <scope>NUCLEOTIDE SEQUENCE</scope>
    <source>
        <strain evidence="1">CGMCC 1.15758</strain>
    </source>
</reference>
<gene>
    <name evidence="1" type="ORF">GCM10010995_12720</name>
</gene>
<comment type="caution">
    <text evidence="1">The sequence shown here is derived from an EMBL/GenBank/DDBJ whole genome shotgun (WGS) entry which is preliminary data.</text>
</comment>
<dbReference type="AlphaFoldDB" id="A0A8J3E8P0"/>
<dbReference type="EMBL" id="BMJS01000011">
    <property type="protein sequence ID" value="GGF96893.1"/>
    <property type="molecule type" value="Genomic_DNA"/>
</dbReference>
<proteinExistence type="predicted"/>
<dbReference type="RefSeq" id="WP_150469032.1">
    <property type="nucleotide sequence ID" value="NZ_QLIQ01000011.1"/>
</dbReference>
<evidence type="ECO:0000313" key="2">
    <source>
        <dbReference type="Proteomes" id="UP000636949"/>
    </source>
</evidence>
<sequence length="111" mass="12669">MMSEKILDLLQAITLKDCQYNPSCVQTIAHAGELGQQVFIYSDQTNYYFQAIGSPYLLAMTKWLVMQLQDKDKAALATFADIDIAKLQQMFDLPTHKRQDALVILQLIEQL</sequence>
<dbReference type="Proteomes" id="UP000636949">
    <property type="component" value="Unassembled WGS sequence"/>
</dbReference>